<dbReference type="Gene3D" id="2.30.30.380">
    <property type="entry name" value="Zn-finger domain of Sec23/24"/>
    <property type="match status" value="1"/>
</dbReference>
<dbReference type="AlphaFoldDB" id="A0AAV2IKH3"/>
<dbReference type="InterPro" id="IPR036443">
    <property type="entry name" value="Znf_RanBP2_sf"/>
</dbReference>
<reference evidence="12 13" key="1">
    <citation type="submission" date="2024-04" db="EMBL/GenBank/DDBJ databases">
        <authorList>
            <consortium name="Genoscope - CEA"/>
            <person name="William W."/>
        </authorList>
    </citation>
    <scope>NUCLEOTIDE SEQUENCE [LARGE SCALE GENOMIC DNA]</scope>
</reference>
<evidence type="ECO:0000256" key="1">
    <source>
        <dbReference type="ARBA" id="ARBA00022723"/>
    </source>
</evidence>
<accession>A0AAV2IKH3</accession>
<feature type="domain" description="Helicase ATP-binding" evidence="10">
    <location>
        <begin position="1"/>
        <end position="149"/>
    </location>
</feature>
<dbReference type="PANTHER" id="PTHR45766:SF3">
    <property type="entry name" value="DNA ANNEALING HELICASE AND ENDONUCLEASE ZRANB3"/>
    <property type="match status" value="1"/>
</dbReference>
<dbReference type="GO" id="GO:0043596">
    <property type="term" value="C:nuclear replication fork"/>
    <property type="evidence" value="ECO:0007669"/>
    <property type="project" value="TreeGrafter"/>
</dbReference>
<dbReference type="Gene3D" id="3.40.50.300">
    <property type="entry name" value="P-loop containing nucleotide triphosphate hydrolases"/>
    <property type="match status" value="1"/>
</dbReference>
<dbReference type="CDD" id="cd18793">
    <property type="entry name" value="SF2_C_SNF"/>
    <property type="match status" value="1"/>
</dbReference>
<dbReference type="Gene3D" id="3.40.50.10810">
    <property type="entry name" value="Tandem AAA-ATPase domain"/>
    <property type="match status" value="1"/>
</dbReference>
<dbReference type="InterPro" id="IPR038718">
    <property type="entry name" value="SNF2-like_sf"/>
</dbReference>
<dbReference type="GO" id="GO:0005524">
    <property type="term" value="F:ATP binding"/>
    <property type="evidence" value="ECO:0007669"/>
    <property type="project" value="UniProtKB-KW"/>
</dbReference>
<evidence type="ECO:0000256" key="4">
    <source>
        <dbReference type="ARBA" id="ARBA00022801"/>
    </source>
</evidence>
<evidence type="ECO:0000256" key="7">
    <source>
        <dbReference type="ARBA" id="ARBA00022840"/>
    </source>
</evidence>
<name>A0AAV2IKH3_LYMST</name>
<comment type="caution">
    <text evidence="12">The sequence shown here is derived from an EMBL/GenBank/DDBJ whole genome shotgun (WGS) entry which is preliminary data.</text>
</comment>
<dbReference type="SMART" id="SM00490">
    <property type="entry name" value="HELICc"/>
    <property type="match status" value="1"/>
</dbReference>
<dbReference type="InterPro" id="IPR049730">
    <property type="entry name" value="SNF2/RAD54-like_C"/>
</dbReference>
<organism evidence="12 13">
    <name type="scientific">Lymnaea stagnalis</name>
    <name type="common">Great pond snail</name>
    <name type="synonym">Helix stagnalis</name>
    <dbReference type="NCBI Taxonomy" id="6523"/>
    <lineage>
        <taxon>Eukaryota</taxon>
        <taxon>Metazoa</taxon>
        <taxon>Spiralia</taxon>
        <taxon>Lophotrochozoa</taxon>
        <taxon>Mollusca</taxon>
        <taxon>Gastropoda</taxon>
        <taxon>Heterobranchia</taxon>
        <taxon>Euthyneura</taxon>
        <taxon>Panpulmonata</taxon>
        <taxon>Hygrophila</taxon>
        <taxon>Lymnaeoidea</taxon>
        <taxon>Lymnaeidae</taxon>
        <taxon>Lymnaea</taxon>
    </lineage>
</organism>
<dbReference type="Pfam" id="PF00641">
    <property type="entry name" value="Zn_ribbon_RanBP"/>
    <property type="match status" value="1"/>
</dbReference>
<evidence type="ECO:0000256" key="8">
    <source>
        <dbReference type="PROSITE-ProRule" id="PRU00322"/>
    </source>
</evidence>
<dbReference type="SMART" id="SM00547">
    <property type="entry name" value="ZnF_RBZ"/>
    <property type="match status" value="1"/>
</dbReference>
<dbReference type="SUPFAM" id="SSF90209">
    <property type="entry name" value="Ran binding protein zinc finger-like"/>
    <property type="match status" value="1"/>
</dbReference>
<keyword evidence="6" id="KW-0862">Zinc</keyword>
<evidence type="ECO:0000259" key="9">
    <source>
        <dbReference type="PROSITE" id="PS50199"/>
    </source>
</evidence>
<dbReference type="Gene3D" id="1.10.30.50">
    <property type="match status" value="1"/>
</dbReference>
<dbReference type="Proteomes" id="UP001497497">
    <property type="component" value="Unassembled WGS sequence"/>
</dbReference>
<dbReference type="PROSITE" id="PS50199">
    <property type="entry name" value="ZF_RANBP2_2"/>
    <property type="match status" value="1"/>
</dbReference>
<dbReference type="PROSITE" id="PS51194">
    <property type="entry name" value="HELICASE_CTER"/>
    <property type="match status" value="1"/>
</dbReference>
<gene>
    <name evidence="12" type="ORF">GSLYS_00020257001</name>
</gene>
<dbReference type="GO" id="GO:0003676">
    <property type="term" value="F:nucleic acid binding"/>
    <property type="evidence" value="ECO:0007669"/>
    <property type="project" value="InterPro"/>
</dbReference>
<dbReference type="GO" id="GO:0008270">
    <property type="term" value="F:zinc ion binding"/>
    <property type="evidence" value="ECO:0007669"/>
    <property type="project" value="UniProtKB-KW"/>
</dbReference>
<keyword evidence="13" id="KW-1185">Reference proteome</keyword>
<keyword evidence="2" id="KW-0547">Nucleotide-binding</keyword>
<dbReference type="InterPro" id="IPR002711">
    <property type="entry name" value="HNH"/>
</dbReference>
<keyword evidence="4" id="KW-0378">Hydrolase</keyword>
<dbReference type="PROSITE" id="PS51192">
    <property type="entry name" value="HELICASE_ATP_BIND_1"/>
    <property type="match status" value="1"/>
</dbReference>
<evidence type="ECO:0000313" key="12">
    <source>
        <dbReference type="EMBL" id="CAL1546880.1"/>
    </source>
</evidence>
<dbReference type="InterPro" id="IPR001876">
    <property type="entry name" value="Znf_RanBP2"/>
</dbReference>
<dbReference type="GO" id="GO:0004386">
    <property type="term" value="F:helicase activity"/>
    <property type="evidence" value="ECO:0007669"/>
    <property type="project" value="UniProtKB-KW"/>
</dbReference>
<keyword evidence="5" id="KW-0347">Helicase</keyword>
<dbReference type="InterPro" id="IPR003615">
    <property type="entry name" value="HNH_nuc"/>
</dbReference>
<dbReference type="InterPro" id="IPR001650">
    <property type="entry name" value="Helicase_C-like"/>
</dbReference>
<dbReference type="Pfam" id="PF00176">
    <property type="entry name" value="SNF2-rel_dom"/>
    <property type="match status" value="1"/>
</dbReference>
<dbReference type="EMBL" id="CAXITT010000872">
    <property type="protein sequence ID" value="CAL1546880.1"/>
    <property type="molecule type" value="Genomic_DNA"/>
</dbReference>
<evidence type="ECO:0008006" key="14">
    <source>
        <dbReference type="Google" id="ProtNLM"/>
    </source>
</evidence>
<dbReference type="GO" id="GO:0004520">
    <property type="term" value="F:DNA endonuclease activity"/>
    <property type="evidence" value="ECO:0007669"/>
    <property type="project" value="TreeGrafter"/>
</dbReference>
<dbReference type="GO" id="GO:0006281">
    <property type="term" value="P:DNA repair"/>
    <property type="evidence" value="ECO:0007669"/>
    <property type="project" value="TreeGrafter"/>
</dbReference>
<dbReference type="GO" id="GO:0031297">
    <property type="term" value="P:replication fork processing"/>
    <property type="evidence" value="ECO:0007669"/>
    <property type="project" value="TreeGrafter"/>
</dbReference>
<proteinExistence type="predicted"/>
<evidence type="ECO:0000256" key="6">
    <source>
        <dbReference type="ARBA" id="ARBA00022833"/>
    </source>
</evidence>
<evidence type="ECO:0000313" key="13">
    <source>
        <dbReference type="Proteomes" id="UP001497497"/>
    </source>
</evidence>
<feature type="domain" description="Helicase C-terminal" evidence="11">
    <location>
        <begin position="294"/>
        <end position="460"/>
    </location>
</feature>
<dbReference type="GO" id="GO:0016787">
    <property type="term" value="F:hydrolase activity"/>
    <property type="evidence" value="ECO:0007669"/>
    <property type="project" value="UniProtKB-KW"/>
</dbReference>
<evidence type="ECO:0000256" key="5">
    <source>
        <dbReference type="ARBA" id="ARBA00022806"/>
    </source>
</evidence>
<evidence type="ECO:0000259" key="10">
    <source>
        <dbReference type="PROSITE" id="PS51192"/>
    </source>
</evidence>
<dbReference type="Pfam" id="PF01844">
    <property type="entry name" value="HNH"/>
    <property type="match status" value="1"/>
</dbReference>
<dbReference type="InterPro" id="IPR014001">
    <property type="entry name" value="Helicase_ATP-bd"/>
</dbReference>
<dbReference type="PANTHER" id="PTHR45766">
    <property type="entry name" value="DNA ANNEALING HELICASE AND ENDONUCLEASE ZRANB3 FAMILY MEMBER"/>
    <property type="match status" value="1"/>
</dbReference>
<keyword evidence="7" id="KW-0067">ATP-binding</keyword>
<feature type="domain" description="RanBP2-type" evidence="9">
    <location>
        <begin position="580"/>
        <end position="609"/>
    </location>
</feature>
<dbReference type="InterPro" id="IPR000330">
    <property type="entry name" value="SNF2_N"/>
</dbReference>
<dbReference type="InterPro" id="IPR027417">
    <property type="entry name" value="P-loop_NTPase"/>
</dbReference>
<protein>
    <recommendedName>
        <fullName evidence="14">Zinc finger RANBP2-type containing 3</fullName>
    </recommendedName>
</protein>
<evidence type="ECO:0000256" key="2">
    <source>
        <dbReference type="ARBA" id="ARBA00022741"/>
    </source>
</evidence>
<dbReference type="Pfam" id="PF00271">
    <property type="entry name" value="Helicase_C"/>
    <property type="match status" value="1"/>
</dbReference>
<evidence type="ECO:0000259" key="11">
    <source>
        <dbReference type="PROSITE" id="PS51194"/>
    </source>
</evidence>
<keyword evidence="1" id="KW-0479">Metal-binding</keyword>
<dbReference type="CDD" id="cd00085">
    <property type="entry name" value="HNHc"/>
    <property type="match status" value="1"/>
</dbReference>
<dbReference type="CDD" id="cd18010">
    <property type="entry name" value="DEXHc_HARP_SMARCAL1"/>
    <property type="match status" value="1"/>
</dbReference>
<sequence length="1037" mass="117978">MGLGKTIQAIAVAYYYKAEWPLLIIVPASLKFCWIEELEKWLPDILPNQINLIHCGTDASGIANSLITIVSYGLLRHPSSKVIKEAVEAQKFKIIICDESHYLKNNKTLSSKTIIPLLKAANRRILLSGTPALSKPVELYPQIDAICPGKFGTFWQFTDRYCDARTVFFGKFRKRQFDGASNLEELQQKLTSMLMIRREKSQVLTELPPKQRQRVLFELKESVLKKEILDSFAELRKKIRRGDKEVMKILETDELRSTDGEMHETENAIEKKDVNVFREISKLYKLSGDAKIGPVREYIEMLCDNEELKFLVFAYHHDMMNGVQQTLWEKKVKFVRIDGTTKSLDRQAYVTQFQSDPQTRVAILSILAAGVGLTFTSAKLVVFAELYWTPGVMVQCEDRAHRIGQTSSLPVHYLVARGTMDEWVWSAVCKKTIVTSTALTGHSKKLDHEEGDKYQIDLLSNAEVWQPKEDNTNVDVADLMQKHRPADQSSILHDNLLSPENKQDMRLVPENKVQKSNRNDYKMSASKKVKFTEILISSDEESEFQTPSIKRKTTNLLNKLRSKTSRDTAALNKQRISLKNVDQWSCSTCTFHNHSEMSLCEMCDTPKGKKNVDTLGKSWDVNKPEVGPEDHRLSAEQLQESMKLLAQTLSLLIPESAVTEDVVNVSMTRTDHAVGGTPPCTQKDMSVHKVFQFSCSSYTGRIYLYDQDGKSLDINFHPIDLEVGNFSELPDLLRMPQHQKLLQKFLKEWSSLSDTKKRLVAKRGLVFISPLSAFEEVKSVRGSKQRHLTKEDNMISALDRMRSVHGSVRVISKHSKVPTKLSQEPTDSAPSFMDCVLFSKCHIVTLSFQLHVVIFTITEAGVPVCLQCQRPYTNPLLSAATLRNPENAWQLRLCSYACMDKYWILTKAGYCRDQIYDIEHGICRLCHYDTHAIFTQIKIVKDFAARAKLVNASPYNVLTAKQKQKMVENPQAGQFWHLDHITPVWQGGGLCDLDNMRTLCTPCHLKVTRKQAGERANVKKLSGASRSGDITAFFQRH</sequence>
<dbReference type="SUPFAM" id="SSF52540">
    <property type="entry name" value="P-loop containing nucleoside triphosphate hydrolases"/>
    <property type="match status" value="2"/>
</dbReference>
<dbReference type="PROSITE" id="PS01358">
    <property type="entry name" value="ZF_RANBP2_1"/>
    <property type="match status" value="1"/>
</dbReference>
<dbReference type="SMART" id="SM00487">
    <property type="entry name" value="DEXDc"/>
    <property type="match status" value="1"/>
</dbReference>
<evidence type="ECO:0000256" key="3">
    <source>
        <dbReference type="ARBA" id="ARBA00022771"/>
    </source>
</evidence>
<keyword evidence="3 8" id="KW-0863">Zinc-finger</keyword>